<reference evidence="1" key="1">
    <citation type="submission" date="2022-04" db="EMBL/GenBank/DDBJ databases">
        <title>Jade perch genome.</title>
        <authorList>
            <person name="Chao B."/>
        </authorList>
    </citation>
    <scope>NUCLEOTIDE SEQUENCE</scope>
    <source>
        <strain evidence="1">CB-2022</strain>
    </source>
</reference>
<comment type="caution">
    <text evidence="1">The sequence shown here is derived from an EMBL/GenBank/DDBJ whole genome shotgun (WGS) entry which is preliminary data.</text>
</comment>
<evidence type="ECO:0000313" key="1">
    <source>
        <dbReference type="EMBL" id="KAI3356311.1"/>
    </source>
</evidence>
<protein>
    <submittedName>
        <fullName evidence="1">Uncharacterized protein</fullName>
    </submittedName>
</protein>
<name>A0ACB8VLA7_9TELE</name>
<keyword evidence="2" id="KW-1185">Reference proteome</keyword>
<sequence>MDPEEVELQNDYRYRSYAAVIEKALRNFESSSEWADLISSLGKLNKALQSNLRYSLLPKRLIIGKRLAQCLHPALPSGVHLKALETYEVIFKIIGTKWLAKDLFIYSSGLFPLLGHAAMAVKPVLLTLYERYYLPLQRALLPSLQAFITGLLPGLEEGLEVYDRTDALLLKLSLLVGQQVFYGALWGSMLISPSVRLPASVFIVTHFDRTVSLRQQTHMLGYDHRLVLKSVCLSLQDSNVLVQRNMLEILLYFFPFATCLDPAEASIAMSVEDMITVASAASLTLLRRDMSLNRRLYAWLLGTDIKGGMVMPHPTFSTTIEEHTSFYFKTYSRDCLVQALINILKQKSDPENVSGCLRPFRILISLLDKPEIGPVVLSSVLLEVVRAFHSYCREMLGEESIAISGLSGNQLASKIKENKNASEIIKTVNMLVSSMNSEYLWEYMTRRFCTSLGEKDDAPTPPQQDRSHHAPSVAEMSSLIIFLLDILPLELHADIQSQFLPEMLGTMLQTLHRHMDSVSLEDITQGLRACFKVLSKIQMPVAYMDVDAGAHTEDMELQELEEEREKTQDIENEEKKEGGVGQVNGHHGDEELNRDGGDEPQPADGIYPTLRSEDSGLGISASPSEQHLPPGMGQAAEGHGICKESEGVWRRGGSVDTMTQCLQDILGFITTRYLLVQVEDVRAPEEEPQPALTAVSLDQKTLLTSIGGREIKDKLAELFTPSKIKPRQSDPQLTAAPTEKKKECGHLGRLDWAAGYMPRGRAEISEACRQAFTATCHLLLECTTFPVYLSEEESLALHTDMFSHKDSDVDSLPVWLRSLMTLCCLSRDYNIQHTAVASLLELINHSQSLALVIQDKHRRYQISESNPLSGRLQMVTVPPIYPALLRAIEEGTDFYQRVSQVLWSQLDTERREQHVSCVELFYRLHCLAPSASICEDIICQALLHKDKAVRLEALHRFTVLWHLTREIQTNRTMSLNRSFDRSLCVVVDSLSCTDGSITAAAQCWLVRALSLNDVIRILEPILLLLLHPSTQRCSIQSIKQNITTGNLKGLSNRRRSSTKTSATSADTMATEVTTLNLMSIVDRESLWAELDSGPQLAQPGDTLVVSRSESEETEEEEDREEDEEPESEHTESADTSGAHVSTENSSSGSATYRSIEEGGVVNGLRRAESEHTQASDSLSSEDEEDLELEAMARSRLLKQEREKREAIDSLFRHVLLYPVAGGWRHLLQGLALLDSLLRSSAECPLVDALSSTSLDTSSAAHLNLVSNLLQRHQQAQDGHCFYGCLLSPSSSPSVPPSLLIELLVSLCLRFLRSHYPSYLSLGPLDLQGNREVQVKSVEVLTRIVNQLGCVAQGQEGNGASMEAIRRLLSGCKVQQFALLTLSASMYVSQRGTDKGASKGAELLDDQGSLSEESLVNLGEGGGQEQYPLQMELLKLLQALIVLEYHVWTGGAVSAAGTGGGSGQQGEPRESPTPSTPLAREWQTAVLFQQSIKASQYIQSHPITAQGMFVSAAARALQPQYGYAMHPHWVSLLCSSLPYLGRSLGIIVAPLIHQVCRNLDELVKLYEHDGGKTNQSLSGRRENIAPDYPLTLLEGLTTITHYCLLANKRSLVACDPVDVRNARNAVIEALPHMLSSMALLWGVVIREESQRRASDSAQSSRHTSTSVYFKSTKILRQRILEFLVPLTGQYGVQLMASLGAVWSSRKSKRRPKNKVLPVASESRLTIVDLVKSLNTLHTDTILHLVKEVVKKPHQIKGEQKSTLVDIPMLQFSYAYIQSLSAQALQENVAPLLSLLRESVQLNLAPPGHFLLLGILNDFVNRLPNVDNKKETRDLQEVTQRILEAVGGIAGSSLEQTSWLSRSLEVKVQPQVCPESDEPDDADVDGDNYDVKRKSSNKKVHYCLWGQVNGSGQHHGILFGSLSLQRVQALVLLAEILAPLLDMVYRSDEKEKAVPLISRLMYYVFPYLKNHSAYNMPSFQAGAQLLSSLSGYAYTKRAWKKEVFELFMDPLFFTMDASCAPSWKSITDHLLTHEKTVFKDLMSMQSSSLKLFANVDQKPMLLKRQAFAMFSGELDQYHLYLPLIQERLTEALRMNPSAAVSAQMFLMFRVLLLRISSQHLTSLWPIMVTELIRIFARLEKSLQAEKDVSKLAKVVRGALDRNGPVNFSQAELDMYLSACKFLDTSLAFPPESIPLFQMYRWAFVPEVDVNRYGGPETALIEGEQECTPHVVRVLEGIQQRYGTTKGSEYVIMYALLCPKYLHTNSTSHTWPFGAIAELIDNAYDPDVSAKQFWIDKTVIKGQDCLTFMDNGNGLDHEAMLKMLRYDTVACTSTATTEFDFETDRYDIRTPLDVCQEMTDTSQPAGAMPQIPESNYSLRAYCSILYLKPLMQIIIRGQKVKSQLISKSLAHIRKDSYHPNFLVSFHPMCCGPFSFSFFDLEYVLSPKPIPITFGYTTKSKAHYGIMMYHKNRLIKAYERMACQNKARGVGVIGIIECDFLEPTHNKQSFNETDKYRKTITNLGKKLEDYWKEMHHNRNKQDPNYNIPVEDTKKRPDQNWAQCDDCLKWRKLPDGIDCDKLPDKWYCRMNPDPQFRSCQVDEEPQDSDDEQPPYRKTYKIKERQDKMNEERRRQKEEEDRKRQEEQFLADLARQNQILKRTQEALKRQLQQTNTVNSPSTPTTPRNRLNTGSPRGGAARAKSSLLRSNLQQAACSPSSNNGLPVIANVRSLSSPQRGKRSQPVTLQTTPKRLRVNAPVNGFCQDNSDTSLPVDMSPQSSPAVPADGNDEGDNTDDEIVIVEIASTPKPKTKGFDLNKVKMEQEQSDTNVGMLLECSGDTAPETSVAGMGSAGSAAVETGPSTAPPTGVTSNTTQTELPKVKEEKFDQDQIEGGERAGQSGKEQMSVMDIDISVEERAIKHESSEDSQGENQAEGTLQNRETHHLDIKGSSPHQPSVTEVQKQQDQHLDLLQATAQERDSYKEQVRELTCQVQDMQSRLQELSQINVKKECSHQASQTQEMEDGYDYRVLFEKSKQKIDELIKDKEALLAATETKPQSDQGEENNTDEIALQVDRLFRELEEKNKETEELRSQLDSLEGERANLASQCEELRLSLQQLREDAQRGSTPSDRTTDSSAQRDPEEAGGTDSSSDTFRCLIELRHNIGRLLICYVPALDLTQVNYECNVIDEILEQVVSGQCGGYYTSEAEEQ</sequence>
<organism evidence="1 2">
    <name type="scientific">Scortum barcoo</name>
    <name type="common">barcoo grunter</name>
    <dbReference type="NCBI Taxonomy" id="214431"/>
    <lineage>
        <taxon>Eukaryota</taxon>
        <taxon>Metazoa</taxon>
        <taxon>Chordata</taxon>
        <taxon>Craniata</taxon>
        <taxon>Vertebrata</taxon>
        <taxon>Euteleostomi</taxon>
        <taxon>Actinopterygii</taxon>
        <taxon>Neopterygii</taxon>
        <taxon>Teleostei</taxon>
        <taxon>Neoteleostei</taxon>
        <taxon>Acanthomorphata</taxon>
        <taxon>Eupercaria</taxon>
        <taxon>Centrarchiformes</taxon>
        <taxon>Terapontoidei</taxon>
        <taxon>Terapontidae</taxon>
        <taxon>Scortum</taxon>
    </lineage>
</organism>
<gene>
    <name evidence="1" type="ORF">L3Q82_017540</name>
</gene>
<evidence type="ECO:0000313" key="2">
    <source>
        <dbReference type="Proteomes" id="UP000831701"/>
    </source>
</evidence>
<proteinExistence type="predicted"/>
<dbReference type="EMBL" id="CM041550">
    <property type="protein sequence ID" value="KAI3356311.1"/>
    <property type="molecule type" value="Genomic_DNA"/>
</dbReference>
<dbReference type="Proteomes" id="UP000831701">
    <property type="component" value="Chromosome 20"/>
</dbReference>
<accession>A0ACB8VLA7</accession>